<dbReference type="KEGG" id="lrs:PX52LOC_05210"/>
<dbReference type="Pfam" id="PF08811">
    <property type="entry name" value="DUF1800"/>
    <property type="match status" value="1"/>
</dbReference>
<organism evidence="1 2">
    <name type="scientific">Limnoglobus roseus</name>
    <dbReference type="NCBI Taxonomy" id="2598579"/>
    <lineage>
        <taxon>Bacteria</taxon>
        <taxon>Pseudomonadati</taxon>
        <taxon>Planctomycetota</taxon>
        <taxon>Planctomycetia</taxon>
        <taxon>Gemmatales</taxon>
        <taxon>Gemmataceae</taxon>
        <taxon>Limnoglobus</taxon>
    </lineage>
</organism>
<proteinExistence type="predicted"/>
<dbReference type="InterPro" id="IPR014917">
    <property type="entry name" value="DUF1800"/>
</dbReference>
<evidence type="ECO:0008006" key="3">
    <source>
        <dbReference type="Google" id="ProtNLM"/>
    </source>
</evidence>
<dbReference type="Proteomes" id="UP000324974">
    <property type="component" value="Chromosome"/>
</dbReference>
<dbReference type="EMBL" id="CP042425">
    <property type="protein sequence ID" value="QEL18196.1"/>
    <property type="molecule type" value="Genomic_DNA"/>
</dbReference>
<reference evidence="2" key="1">
    <citation type="submission" date="2019-08" db="EMBL/GenBank/DDBJ databases">
        <title>Limnoglobus roseus gen. nov., sp. nov., a novel freshwater planctomycete with a giant genome from the family Gemmataceae.</title>
        <authorList>
            <person name="Kulichevskaya I.S."/>
            <person name="Naumoff D.G."/>
            <person name="Miroshnikov K."/>
            <person name="Ivanova A."/>
            <person name="Philippov D.A."/>
            <person name="Hakobyan A."/>
            <person name="Rijpstra I.C."/>
            <person name="Sinninghe Damste J.S."/>
            <person name="Liesack W."/>
            <person name="Dedysh S.N."/>
        </authorList>
    </citation>
    <scope>NUCLEOTIDE SEQUENCE [LARGE SCALE GENOMIC DNA]</scope>
    <source>
        <strain evidence="2">PX52</strain>
    </source>
</reference>
<name>A0A5C1AJL8_9BACT</name>
<accession>A0A5C1AJL8</accession>
<evidence type="ECO:0000313" key="2">
    <source>
        <dbReference type="Proteomes" id="UP000324974"/>
    </source>
</evidence>
<dbReference type="RefSeq" id="WP_149112724.1">
    <property type="nucleotide sequence ID" value="NZ_CP042425.1"/>
</dbReference>
<gene>
    <name evidence="1" type="ORF">PX52LOC_05210</name>
</gene>
<evidence type="ECO:0000313" key="1">
    <source>
        <dbReference type="EMBL" id="QEL18196.1"/>
    </source>
</evidence>
<dbReference type="OrthoDB" id="9772295at2"/>
<dbReference type="AlphaFoldDB" id="A0A5C1AJL8"/>
<sequence>MANDITTAWQAYTPTADNPWDAKKVGHLYRRAGFGASSAELDAGVKDGPEVTLDRMLNGGPADADFEQSSEFMASERSLPAGTPAVQLAAWWLYRMLRTPHPLREKLSLFWHNHFATSIVKVQNARYMLGQYRLVHRHALGNFRNLLQEMTLDPAMLIWLDAKESKRGKPNENYARELMELFTLGIGNYTEKDIREAAKAFTGYGIKQGKATFVEKEHDAGPKTVLGKTGDFAAKDVVDICLAQKACPRFLVTKLYHFLFSDAETPKAEFLQPLVRQYAESDFDTGKLVATMLRSDHFFSASVYRAKVKSPVEFAVGIVRVLEGNVGPLSLANSLEALGQVLFAPPSVKGWDGGPAWLNGQTLLFRQNLALALTSTEDARFGRRCDPAAVLSRYDRRTDEAAIAFFLRVFLQDDVSAEAREQLAGYANKSKATKYPPFWSADDVTKHRLRTLAHLTLTLPEFQLN</sequence>
<protein>
    <recommendedName>
        <fullName evidence="3">DUF1800 domain-containing protein</fullName>
    </recommendedName>
</protein>
<keyword evidence="2" id="KW-1185">Reference proteome</keyword>